<proteinExistence type="predicted"/>
<keyword evidence="3" id="KW-1185">Reference proteome</keyword>
<name>A0AAV7Y1A3_9NEOP</name>
<evidence type="ECO:0000313" key="3">
    <source>
        <dbReference type="Proteomes" id="UP001075354"/>
    </source>
</evidence>
<dbReference type="Proteomes" id="UP001075354">
    <property type="component" value="Chromosome 1"/>
</dbReference>
<accession>A0AAV7Y1A3</accession>
<feature type="region of interest" description="Disordered" evidence="1">
    <location>
        <begin position="1"/>
        <end position="101"/>
    </location>
</feature>
<evidence type="ECO:0000256" key="1">
    <source>
        <dbReference type="SAM" id="MobiDB-lite"/>
    </source>
</evidence>
<dbReference type="AlphaFoldDB" id="A0AAV7Y1A3"/>
<dbReference type="EMBL" id="JAPTSV010000001">
    <property type="protein sequence ID" value="KAJ1531889.1"/>
    <property type="molecule type" value="Genomic_DNA"/>
</dbReference>
<reference evidence="2" key="1">
    <citation type="submission" date="2022-12" db="EMBL/GenBank/DDBJ databases">
        <title>Chromosome-level genome assembly of the bean flower thrips Megalurothrips usitatus.</title>
        <authorList>
            <person name="Ma L."/>
            <person name="Liu Q."/>
            <person name="Li H."/>
            <person name="Cai W."/>
        </authorList>
    </citation>
    <scope>NUCLEOTIDE SEQUENCE</scope>
    <source>
        <strain evidence="2">Cailab_2022a</strain>
    </source>
</reference>
<sequence length="101" mass="10807">MQPHRGQAPHSLDTTYKKTFLRSEVADGRGPGRLRGTGPHPAAPQRPEEAPGDLAVSASRRRRTPVVAVLPLRDQDAAGSRAAPPPPPARAVICDSVYRDV</sequence>
<comment type="caution">
    <text evidence="2">The sequence shown here is derived from an EMBL/GenBank/DDBJ whole genome shotgun (WGS) entry which is preliminary data.</text>
</comment>
<evidence type="ECO:0000313" key="2">
    <source>
        <dbReference type="EMBL" id="KAJ1531889.1"/>
    </source>
</evidence>
<gene>
    <name evidence="2" type="ORF">ONE63_000537</name>
</gene>
<protein>
    <submittedName>
        <fullName evidence="2">Uncharacterized protein</fullName>
    </submittedName>
</protein>
<organism evidence="2 3">
    <name type="scientific">Megalurothrips usitatus</name>
    <name type="common">bean blossom thrips</name>
    <dbReference type="NCBI Taxonomy" id="439358"/>
    <lineage>
        <taxon>Eukaryota</taxon>
        <taxon>Metazoa</taxon>
        <taxon>Ecdysozoa</taxon>
        <taxon>Arthropoda</taxon>
        <taxon>Hexapoda</taxon>
        <taxon>Insecta</taxon>
        <taxon>Pterygota</taxon>
        <taxon>Neoptera</taxon>
        <taxon>Paraneoptera</taxon>
        <taxon>Thysanoptera</taxon>
        <taxon>Terebrantia</taxon>
        <taxon>Thripoidea</taxon>
        <taxon>Thripidae</taxon>
        <taxon>Megalurothrips</taxon>
    </lineage>
</organism>